<feature type="signal peptide" evidence="1">
    <location>
        <begin position="1"/>
        <end position="20"/>
    </location>
</feature>
<dbReference type="Proteomes" id="UP000078544">
    <property type="component" value="Unassembled WGS sequence"/>
</dbReference>
<evidence type="ECO:0000313" key="3">
    <source>
        <dbReference type="Proteomes" id="UP000078544"/>
    </source>
</evidence>
<accession>A0A166U895</accession>
<proteinExistence type="predicted"/>
<protein>
    <submittedName>
        <fullName evidence="2">Glycoprotein X</fullName>
    </submittedName>
</protein>
<evidence type="ECO:0000313" key="2">
    <source>
        <dbReference type="EMBL" id="OAA32183.1"/>
    </source>
</evidence>
<dbReference type="OrthoDB" id="5414836at2759"/>
<evidence type="ECO:0000256" key="1">
    <source>
        <dbReference type="SAM" id="SignalP"/>
    </source>
</evidence>
<dbReference type="STRING" id="1081109.A0A166U895"/>
<dbReference type="PANTHER" id="PTHR38122">
    <property type="entry name" value="GLYCOPROTEIN X"/>
    <property type="match status" value="1"/>
</dbReference>
<name>A0A166U895_9HYPO</name>
<organism evidence="2 3">
    <name type="scientific">Moelleriella libera RCEF 2490</name>
    <dbReference type="NCBI Taxonomy" id="1081109"/>
    <lineage>
        <taxon>Eukaryota</taxon>
        <taxon>Fungi</taxon>
        <taxon>Dikarya</taxon>
        <taxon>Ascomycota</taxon>
        <taxon>Pezizomycotina</taxon>
        <taxon>Sordariomycetes</taxon>
        <taxon>Hypocreomycetidae</taxon>
        <taxon>Hypocreales</taxon>
        <taxon>Clavicipitaceae</taxon>
        <taxon>Moelleriella</taxon>
    </lineage>
</organism>
<dbReference type="EMBL" id="AZGY01000002">
    <property type="protein sequence ID" value="OAA32183.1"/>
    <property type="molecule type" value="Genomic_DNA"/>
</dbReference>
<dbReference type="PANTHER" id="PTHR38122:SF1">
    <property type="entry name" value="GLYCOPROTEIN X"/>
    <property type="match status" value="1"/>
</dbReference>
<comment type="caution">
    <text evidence="2">The sequence shown here is derived from an EMBL/GenBank/DDBJ whole genome shotgun (WGS) entry which is preliminary data.</text>
</comment>
<gene>
    <name evidence="2" type="ORF">AAL_01515</name>
</gene>
<dbReference type="AlphaFoldDB" id="A0A166U895"/>
<feature type="chain" id="PRO_5007880419" evidence="1">
    <location>
        <begin position="21"/>
        <end position="578"/>
    </location>
</feature>
<sequence>MHIGLPTWLLVAASVTGAAATNIEPSALFQVDTVDRGKAQCHRCCNATTVYSTIFLERTHYVTATQHDISTKLEYTTEFITTTATNTFPVSYPVTVTRTIDCDGHVHKRNGETQTEDMEPADQDLRRRTYGCRTTTVTEWVTTTATKLITGIESVIATRTVHITVPVPTTVVETVRDTIRDTVHDTHTIVHPTTIWVPTTFLSTTTIVSERPVTLTKDNTIFTTRFTTVFTTLISTVITSVPVVSYLTKSVTQTIVDSTTIWVPTTYLRTRTLVSESPVTLTKDNTVVITQSTTVYTTLVTTVVTSVPIVSYVTNSITQTITAPGQQTTVTRKGDEVTLTKTGENIVITSPVTVTVPGPTSTLTLPGGIRTLPGSTIVSIVTQTQPPSTVIVTEPQTTRTITQPGSTFVETKVQTLAPSTVSVPASTVTVTPLFSVSLCPSPTGASRPLERSSNLTFGCAPGFVCNPPKPDGCNLWPSPPKDDFVCNPLDCIPAPPYTVVTWKECETSYYPPSFGYFNLNPEDFGLSYGIFEYKQYQKVESGVTKTFITGDWNPKASATEGRQNCQTRHIPAFLLREL</sequence>
<keyword evidence="1" id="KW-0732">Signal</keyword>
<keyword evidence="3" id="KW-1185">Reference proteome</keyword>
<reference evidence="2 3" key="1">
    <citation type="journal article" date="2016" name="Genome Biol. Evol.">
        <title>Divergent and convergent evolution of fungal pathogenicity.</title>
        <authorList>
            <person name="Shang Y."/>
            <person name="Xiao G."/>
            <person name="Zheng P."/>
            <person name="Cen K."/>
            <person name="Zhan S."/>
            <person name="Wang C."/>
        </authorList>
    </citation>
    <scope>NUCLEOTIDE SEQUENCE [LARGE SCALE GENOMIC DNA]</scope>
    <source>
        <strain evidence="2 3">RCEF 2490</strain>
    </source>
</reference>